<proteinExistence type="predicted"/>
<accession>A0A383RFL4</accession>
<dbReference type="EMBL" id="LS992241">
    <property type="protein sequence ID" value="SYX85149.1"/>
    <property type="molecule type" value="Genomic_DNA"/>
</dbReference>
<sequence length="78" mass="9145">MNEQHVALWLYNKIKRDIVVNLADAVQSIEETFGKRFTFAFDNGMKAVNKTVAMEFGKLNKDGKIEWNPAEYKWVFKM</sequence>
<dbReference type="InterPro" id="IPR054228">
    <property type="entry name" value="DUF6953"/>
</dbReference>
<name>A0A383RFL4_PAEAL</name>
<protein>
    <submittedName>
        <fullName evidence="1">Uncharacterized protein</fullName>
    </submittedName>
</protein>
<dbReference type="Pfam" id="PF22266">
    <property type="entry name" value="DUF6953"/>
    <property type="match status" value="1"/>
</dbReference>
<dbReference type="Proteomes" id="UP000304148">
    <property type="component" value="Chromosome"/>
</dbReference>
<evidence type="ECO:0000313" key="2">
    <source>
        <dbReference type="Proteomes" id="UP000304148"/>
    </source>
</evidence>
<gene>
    <name evidence="1" type="ORF">PBLR_13571</name>
</gene>
<evidence type="ECO:0000313" key="1">
    <source>
        <dbReference type="EMBL" id="SYX85149.1"/>
    </source>
</evidence>
<dbReference type="AlphaFoldDB" id="A0A383RFL4"/>
<reference evidence="2" key="1">
    <citation type="submission" date="2018-08" db="EMBL/GenBank/DDBJ databases">
        <authorList>
            <person name="Chevrot R."/>
        </authorList>
    </citation>
    <scope>NUCLEOTIDE SEQUENCE [LARGE SCALE GENOMIC DNA]</scope>
</reference>
<dbReference type="RefSeq" id="WP_138186869.1">
    <property type="nucleotide sequence ID" value="NZ_LS992241.1"/>
</dbReference>
<organism evidence="1 2">
    <name type="scientific">Paenibacillus alvei</name>
    <name type="common">Bacillus alvei</name>
    <dbReference type="NCBI Taxonomy" id="44250"/>
    <lineage>
        <taxon>Bacteria</taxon>
        <taxon>Bacillati</taxon>
        <taxon>Bacillota</taxon>
        <taxon>Bacilli</taxon>
        <taxon>Bacillales</taxon>
        <taxon>Paenibacillaceae</taxon>
        <taxon>Paenibacillus</taxon>
    </lineage>
</organism>